<evidence type="ECO:0000259" key="3">
    <source>
        <dbReference type="Pfam" id="PF02668"/>
    </source>
</evidence>
<name>A0A0S2DP46_LYSEN</name>
<dbReference type="PANTHER" id="PTHR10696">
    <property type="entry name" value="GAMMA-BUTYROBETAINE HYDROXYLASE-RELATED"/>
    <property type="match status" value="1"/>
</dbReference>
<gene>
    <name evidence="4" type="ORF">GLE_4812</name>
</gene>
<sequence>MNYEMSPMQPFGLMLRPAGGAVDVRELPIAELREHVRRHRLLALRGFGSFAGAEDFADYCEGWGEVSLWPFGKVLELVEHEAPEDHIFDNKYVPLHWDGMYRKQVPEFQVFHCVSAPAVAQGGRTTFSDTAGALERAAPDLRSLWSRATGVYRRKMEFYDSKTIAPVVTAHPVRGFPVIRYNEPPAADAAGFVNRPDLEFVGVEPNELGEFHRSLHEALYAPQNLYAHAWQDGDVVVTDNYTLLHGREGFVSGAPRHLRRVHVLGDPPLDNPHLVAYE</sequence>
<dbReference type="InterPro" id="IPR050411">
    <property type="entry name" value="AlphaKG_dependent_hydroxylases"/>
</dbReference>
<keyword evidence="4" id="KW-0223">Dioxygenase</keyword>
<dbReference type="InterPro" id="IPR003819">
    <property type="entry name" value="TauD/TfdA-like"/>
</dbReference>
<feature type="domain" description="TauD/TfdA-like" evidence="3">
    <location>
        <begin position="27"/>
        <end position="261"/>
    </location>
</feature>
<dbReference type="PANTHER" id="PTHR10696:SF53">
    <property type="entry name" value="TYROSINE ISONITRILE DESATURASE"/>
    <property type="match status" value="1"/>
</dbReference>
<dbReference type="Gene3D" id="3.60.130.10">
    <property type="entry name" value="Clavaminate synthase-like"/>
    <property type="match status" value="1"/>
</dbReference>
<protein>
    <submittedName>
        <fullName evidence="4">Taurine catabolism dioxygenase TauD, TfdA family</fullName>
    </submittedName>
</protein>
<evidence type="ECO:0000256" key="1">
    <source>
        <dbReference type="ARBA" id="ARBA00001954"/>
    </source>
</evidence>
<dbReference type="InterPro" id="IPR042098">
    <property type="entry name" value="TauD-like_sf"/>
</dbReference>
<reference evidence="4 5" key="1">
    <citation type="submission" date="2015-11" db="EMBL/GenBank/DDBJ databases">
        <title>Genome sequences of Lysobacter enzymogenes strain C3 and Lysobacter antibioticus ATCC 29479.</title>
        <authorList>
            <person name="Kobayashi D.Y."/>
        </authorList>
    </citation>
    <scope>NUCLEOTIDE SEQUENCE [LARGE SCALE GENOMIC DNA]</scope>
    <source>
        <strain evidence="4 5">C3</strain>
    </source>
</reference>
<proteinExistence type="predicted"/>
<dbReference type="PATRIC" id="fig|69.6.peg.4744"/>
<evidence type="ECO:0000256" key="2">
    <source>
        <dbReference type="ARBA" id="ARBA00023002"/>
    </source>
</evidence>
<dbReference type="STRING" id="69.GLE_4812"/>
<keyword evidence="2" id="KW-0560">Oxidoreductase</keyword>
<dbReference type="SUPFAM" id="SSF51197">
    <property type="entry name" value="Clavaminate synthase-like"/>
    <property type="match status" value="1"/>
</dbReference>
<dbReference type="GO" id="GO:0016706">
    <property type="term" value="F:2-oxoglutarate-dependent dioxygenase activity"/>
    <property type="evidence" value="ECO:0007669"/>
    <property type="project" value="UniProtKB-ARBA"/>
</dbReference>
<evidence type="ECO:0000313" key="5">
    <source>
        <dbReference type="Proteomes" id="UP000061569"/>
    </source>
</evidence>
<evidence type="ECO:0000313" key="4">
    <source>
        <dbReference type="EMBL" id="ALN60153.1"/>
    </source>
</evidence>
<dbReference type="AlphaFoldDB" id="A0A0S2DP46"/>
<organism evidence="4 5">
    <name type="scientific">Lysobacter enzymogenes</name>
    <dbReference type="NCBI Taxonomy" id="69"/>
    <lineage>
        <taxon>Bacteria</taxon>
        <taxon>Pseudomonadati</taxon>
        <taxon>Pseudomonadota</taxon>
        <taxon>Gammaproteobacteria</taxon>
        <taxon>Lysobacterales</taxon>
        <taxon>Lysobacteraceae</taxon>
        <taxon>Lysobacter</taxon>
    </lineage>
</organism>
<comment type="cofactor">
    <cofactor evidence="1">
        <name>Fe(2+)</name>
        <dbReference type="ChEBI" id="CHEBI:29033"/>
    </cofactor>
</comment>
<dbReference type="EMBL" id="CP013140">
    <property type="protein sequence ID" value="ALN60153.1"/>
    <property type="molecule type" value="Genomic_DNA"/>
</dbReference>
<dbReference type="KEGG" id="lez:GLE_4812"/>
<dbReference type="Proteomes" id="UP000061569">
    <property type="component" value="Chromosome"/>
</dbReference>
<accession>A0A0S2DP46</accession>
<dbReference type="Pfam" id="PF02668">
    <property type="entry name" value="TauD"/>
    <property type="match status" value="1"/>
</dbReference>